<feature type="transmembrane region" description="Helical" evidence="1">
    <location>
        <begin position="244"/>
        <end position="264"/>
    </location>
</feature>
<feature type="transmembrane region" description="Helical" evidence="1">
    <location>
        <begin position="149"/>
        <end position="173"/>
    </location>
</feature>
<name>A0A284RF14_ARMOS</name>
<organism evidence="3 4">
    <name type="scientific">Armillaria ostoyae</name>
    <name type="common">Armillaria root rot fungus</name>
    <dbReference type="NCBI Taxonomy" id="47428"/>
    <lineage>
        <taxon>Eukaryota</taxon>
        <taxon>Fungi</taxon>
        <taxon>Dikarya</taxon>
        <taxon>Basidiomycota</taxon>
        <taxon>Agaricomycotina</taxon>
        <taxon>Agaricomycetes</taxon>
        <taxon>Agaricomycetidae</taxon>
        <taxon>Agaricales</taxon>
        <taxon>Marasmiineae</taxon>
        <taxon>Physalacriaceae</taxon>
        <taxon>Armillaria</taxon>
    </lineage>
</organism>
<dbReference type="OMA" id="ECIFARR"/>
<dbReference type="STRING" id="47428.A0A284RF14"/>
<feature type="transmembrane region" description="Helical" evidence="1">
    <location>
        <begin position="206"/>
        <end position="232"/>
    </location>
</feature>
<sequence length="278" mass="30851">MDLDSTYGSAFIGLIAASILYGATLTQTYIYFNRDGSNDWVYDRIAVAVLWFYPGYCPPYTVYNDSLLVSVDSTTFIPLFKVERRHLITNFSNVSSLDHLTLSMNAQTGFNGLIALIVECIFARRVYIRAVFDDPVKHNAHGLPVSMNVFITTTIVLLSCFHFGLCIGTVLFWRLGIPRLLKTPQHVAVFVLKSFRLGSMGEFQQLIWVTSAGNGSSAVADILIAASLCFYLSRNRTGHRKTDSLITTLIAYSLATGLVSRYFWGSQSSPGHVLLTSV</sequence>
<keyword evidence="1" id="KW-0812">Transmembrane</keyword>
<evidence type="ECO:0000313" key="4">
    <source>
        <dbReference type="Proteomes" id="UP000219338"/>
    </source>
</evidence>
<dbReference type="PANTHER" id="PTHR40465:SF1">
    <property type="entry name" value="DUF6534 DOMAIN-CONTAINING PROTEIN"/>
    <property type="match status" value="1"/>
</dbReference>
<evidence type="ECO:0000256" key="1">
    <source>
        <dbReference type="SAM" id="Phobius"/>
    </source>
</evidence>
<dbReference type="Proteomes" id="UP000219338">
    <property type="component" value="Unassembled WGS sequence"/>
</dbReference>
<feature type="transmembrane region" description="Helical" evidence="1">
    <location>
        <begin position="109"/>
        <end position="128"/>
    </location>
</feature>
<proteinExistence type="predicted"/>
<protein>
    <recommendedName>
        <fullName evidence="2">DUF6534 domain-containing protein</fullName>
    </recommendedName>
</protein>
<feature type="domain" description="DUF6534" evidence="2">
    <location>
        <begin position="217"/>
        <end position="260"/>
    </location>
</feature>
<dbReference type="InterPro" id="IPR045339">
    <property type="entry name" value="DUF6534"/>
</dbReference>
<dbReference type="PANTHER" id="PTHR40465">
    <property type="entry name" value="CHROMOSOME 1, WHOLE GENOME SHOTGUN SEQUENCE"/>
    <property type="match status" value="1"/>
</dbReference>
<dbReference type="OrthoDB" id="2738831at2759"/>
<evidence type="ECO:0000313" key="3">
    <source>
        <dbReference type="EMBL" id="SJL07352.1"/>
    </source>
</evidence>
<dbReference type="AlphaFoldDB" id="A0A284RF14"/>
<gene>
    <name evidence="3" type="ORF">ARMOST_10699</name>
</gene>
<dbReference type="Pfam" id="PF20152">
    <property type="entry name" value="DUF6534"/>
    <property type="match status" value="1"/>
</dbReference>
<keyword evidence="1" id="KW-1133">Transmembrane helix</keyword>
<dbReference type="EMBL" id="FUEG01000008">
    <property type="protein sequence ID" value="SJL07352.1"/>
    <property type="molecule type" value="Genomic_DNA"/>
</dbReference>
<reference evidence="4" key="1">
    <citation type="journal article" date="2017" name="Nat. Ecol. Evol.">
        <title>Genome expansion and lineage-specific genetic innovations in the forest pathogenic fungi Armillaria.</title>
        <authorList>
            <person name="Sipos G."/>
            <person name="Prasanna A.N."/>
            <person name="Walter M.C."/>
            <person name="O'Connor E."/>
            <person name="Balint B."/>
            <person name="Krizsan K."/>
            <person name="Kiss B."/>
            <person name="Hess J."/>
            <person name="Varga T."/>
            <person name="Slot J."/>
            <person name="Riley R."/>
            <person name="Boka B."/>
            <person name="Rigling D."/>
            <person name="Barry K."/>
            <person name="Lee J."/>
            <person name="Mihaltcheva S."/>
            <person name="LaButti K."/>
            <person name="Lipzen A."/>
            <person name="Waldron R."/>
            <person name="Moloney N.M."/>
            <person name="Sperisen C."/>
            <person name="Kredics L."/>
            <person name="Vagvoelgyi C."/>
            <person name="Patrignani A."/>
            <person name="Fitzpatrick D."/>
            <person name="Nagy I."/>
            <person name="Doyle S."/>
            <person name="Anderson J.B."/>
            <person name="Grigoriev I.V."/>
            <person name="Gueldener U."/>
            <person name="Muensterkoetter M."/>
            <person name="Nagy L.G."/>
        </authorList>
    </citation>
    <scope>NUCLEOTIDE SEQUENCE [LARGE SCALE GENOMIC DNA]</scope>
    <source>
        <strain evidence="4">C18/9</strain>
    </source>
</reference>
<evidence type="ECO:0000259" key="2">
    <source>
        <dbReference type="Pfam" id="PF20152"/>
    </source>
</evidence>
<keyword evidence="4" id="KW-1185">Reference proteome</keyword>
<keyword evidence="1" id="KW-0472">Membrane</keyword>
<feature type="transmembrane region" description="Helical" evidence="1">
    <location>
        <begin position="6"/>
        <end position="32"/>
    </location>
</feature>
<feature type="transmembrane region" description="Helical" evidence="1">
    <location>
        <begin position="44"/>
        <end position="63"/>
    </location>
</feature>
<accession>A0A284RF14</accession>